<dbReference type="Proteomes" id="UP000003730">
    <property type="component" value="Unassembled WGS sequence"/>
</dbReference>
<feature type="coiled-coil region" evidence="1">
    <location>
        <begin position="50"/>
        <end position="105"/>
    </location>
</feature>
<evidence type="ECO:0008006" key="5">
    <source>
        <dbReference type="Google" id="ProtNLM"/>
    </source>
</evidence>
<evidence type="ECO:0000256" key="2">
    <source>
        <dbReference type="SAM" id="Phobius"/>
    </source>
</evidence>
<dbReference type="STRING" id="1046627.BZARG_780"/>
<dbReference type="eggNOG" id="ENOG5033I5K">
    <property type="taxonomic scope" value="Bacteria"/>
</dbReference>
<reference evidence="3 4" key="1">
    <citation type="journal article" date="2008" name="Int. J. Syst. Evol. Microbiol.">
        <title>Bizionia argentinensis sp. nov., isolated from surface marine water in Antarctica.</title>
        <authorList>
            <person name="Bercovich A."/>
            <person name="Vazquez S.C."/>
            <person name="Yankilevich P."/>
            <person name="Coria S.H."/>
            <person name="Foti M."/>
            <person name="Hernandez E."/>
            <person name="Vidal A."/>
            <person name="Ruberto L."/>
            <person name="Melo C."/>
            <person name="Marenssi S."/>
            <person name="Criscuolo M."/>
            <person name="Memoli M."/>
            <person name="Arguelles M."/>
            <person name="Mac Cormack W.P."/>
        </authorList>
    </citation>
    <scope>NUCLEOTIDE SEQUENCE [LARGE SCALE GENOMIC DNA]</scope>
    <source>
        <strain evidence="3 4">JUB59</strain>
    </source>
</reference>
<dbReference type="AlphaFoldDB" id="G2EB97"/>
<protein>
    <recommendedName>
        <fullName evidence="5">Cell wall anchor protein</fullName>
    </recommendedName>
</protein>
<keyword evidence="1" id="KW-0175">Coiled coil</keyword>
<keyword evidence="2" id="KW-1133">Transmembrane helix</keyword>
<dbReference type="EMBL" id="AFXZ01000009">
    <property type="protein sequence ID" value="EGV44255.2"/>
    <property type="molecule type" value="Genomic_DNA"/>
</dbReference>
<keyword evidence="2" id="KW-0812">Transmembrane</keyword>
<feature type="transmembrane region" description="Helical" evidence="2">
    <location>
        <begin position="6"/>
        <end position="23"/>
    </location>
</feature>
<proteinExistence type="predicted"/>
<accession>G2EB97</accession>
<gene>
    <name evidence="3" type="ORF">BZARG_780</name>
</gene>
<dbReference type="RefSeq" id="WP_040287983.1">
    <property type="nucleotide sequence ID" value="NZ_AFXZ01000009.1"/>
</dbReference>
<name>G2EB97_9FLAO</name>
<dbReference type="OrthoDB" id="1367676at2"/>
<keyword evidence="2" id="KW-0472">Membrane</keyword>
<comment type="caution">
    <text evidence="3">The sequence shown here is derived from an EMBL/GenBank/DDBJ whole genome shotgun (WGS) entry which is preliminary data.</text>
</comment>
<keyword evidence="4" id="KW-1185">Reference proteome</keyword>
<evidence type="ECO:0000313" key="3">
    <source>
        <dbReference type="EMBL" id="EGV44255.2"/>
    </source>
</evidence>
<evidence type="ECO:0000313" key="4">
    <source>
        <dbReference type="Proteomes" id="UP000003730"/>
    </source>
</evidence>
<sequence>MLEQILTYIIAPILTAVIAWYGSKAMTERHLKSKDLEIEIKSAEYYQGLLDDMSARLTQAVKELMGLEERYRELLKINADLIDNMKKYQQSNDDLIEELRKFKQLNGKVK</sequence>
<evidence type="ECO:0000256" key="1">
    <source>
        <dbReference type="SAM" id="Coils"/>
    </source>
</evidence>
<organism evidence="3 4">
    <name type="scientific">Bizionia argentinensis JUB59</name>
    <dbReference type="NCBI Taxonomy" id="1046627"/>
    <lineage>
        <taxon>Bacteria</taxon>
        <taxon>Pseudomonadati</taxon>
        <taxon>Bacteroidota</taxon>
        <taxon>Flavobacteriia</taxon>
        <taxon>Flavobacteriales</taxon>
        <taxon>Flavobacteriaceae</taxon>
        <taxon>Bizionia</taxon>
    </lineage>
</organism>